<keyword evidence="2" id="KW-0812">Transmembrane</keyword>
<feature type="transmembrane region" description="Helical" evidence="2">
    <location>
        <begin position="21"/>
        <end position="44"/>
    </location>
</feature>
<dbReference type="OrthoDB" id="7620002at2"/>
<feature type="region of interest" description="Disordered" evidence="1">
    <location>
        <begin position="84"/>
        <end position="128"/>
    </location>
</feature>
<feature type="transmembrane region" description="Helical" evidence="2">
    <location>
        <begin position="56"/>
        <end position="79"/>
    </location>
</feature>
<evidence type="ECO:0000256" key="2">
    <source>
        <dbReference type="SAM" id="Phobius"/>
    </source>
</evidence>
<comment type="caution">
    <text evidence="3">The sequence shown here is derived from an EMBL/GenBank/DDBJ whole genome shotgun (WGS) entry which is preliminary data.</text>
</comment>
<evidence type="ECO:0000256" key="1">
    <source>
        <dbReference type="SAM" id="MobiDB-lite"/>
    </source>
</evidence>
<feature type="compositionally biased region" description="Low complexity" evidence="1">
    <location>
        <begin position="101"/>
        <end position="113"/>
    </location>
</feature>
<reference evidence="3 4" key="1">
    <citation type="journal article" date="2014" name="Antonie Van Leeuwenhoek">
        <title>Hyphomonas beringensis sp. nov. and Hyphomonas chukchiensis sp. nov., isolated from surface seawater of the Bering Sea and Chukchi Sea.</title>
        <authorList>
            <person name="Li C."/>
            <person name="Lai Q."/>
            <person name="Li G."/>
            <person name="Dong C."/>
            <person name="Wang J."/>
            <person name="Liao Y."/>
            <person name="Shao Z."/>
        </authorList>
    </citation>
    <scope>NUCLEOTIDE SEQUENCE [LARGE SCALE GENOMIC DNA]</scope>
    <source>
        <strain evidence="3 4">VP2</strain>
    </source>
</reference>
<evidence type="ECO:0000313" key="3">
    <source>
        <dbReference type="EMBL" id="KCZ87677.1"/>
    </source>
</evidence>
<evidence type="ECO:0000313" key="4">
    <source>
        <dbReference type="Proteomes" id="UP000024816"/>
    </source>
</evidence>
<proteinExistence type="predicted"/>
<sequence>MLFKMILDGASDDERHIAQGFLRHIIAGFAIGLIFGGAMFGALFLTLGNLDMNIPILFILAMLLQFGPIGGLIGAGVHVTRIADRGEKPADEDEGPRGGTKAPAVSAADAAPSSRRKPPKASPVPSLA</sequence>
<dbReference type="AlphaFoldDB" id="A0A059FAP8"/>
<name>A0A059FAP8_9PROT</name>
<dbReference type="EMBL" id="ARYJ01000007">
    <property type="protein sequence ID" value="KCZ87677.1"/>
    <property type="molecule type" value="Genomic_DNA"/>
</dbReference>
<keyword evidence="4" id="KW-1185">Reference proteome</keyword>
<keyword evidence="2" id="KW-0472">Membrane</keyword>
<protein>
    <submittedName>
        <fullName evidence="3">Uncharacterized protein</fullName>
    </submittedName>
</protein>
<keyword evidence="2" id="KW-1133">Transmembrane helix</keyword>
<dbReference type="Proteomes" id="UP000024816">
    <property type="component" value="Unassembled WGS sequence"/>
</dbReference>
<dbReference type="RefSeq" id="WP_035582506.1">
    <property type="nucleotide sequence ID" value="NZ_ARYJ01000007.1"/>
</dbReference>
<gene>
    <name evidence="3" type="ORF">HJA_11774</name>
</gene>
<organism evidence="3 4">
    <name type="scientific">Hyphomonas jannaschiana VP2</name>
    <dbReference type="NCBI Taxonomy" id="1280952"/>
    <lineage>
        <taxon>Bacteria</taxon>
        <taxon>Pseudomonadati</taxon>
        <taxon>Pseudomonadota</taxon>
        <taxon>Alphaproteobacteria</taxon>
        <taxon>Hyphomonadales</taxon>
        <taxon>Hyphomonadaceae</taxon>
        <taxon>Hyphomonas</taxon>
    </lineage>
</organism>
<dbReference type="PATRIC" id="fig|1280952.3.peg.2354"/>
<accession>A0A059FAP8</accession>